<dbReference type="AlphaFoldDB" id="A0A8T0PC87"/>
<dbReference type="GO" id="GO:0005524">
    <property type="term" value="F:ATP binding"/>
    <property type="evidence" value="ECO:0007669"/>
    <property type="project" value="InterPro"/>
</dbReference>
<dbReference type="PROSITE" id="PS50011">
    <property type="entry name" value="PROTEIN_KINASE_DOM"/>
    <property type="match status" value="1"/>
</dbReference>
<evidence type="ECO:0000313" key="2">
    <source>
        <dbReference type="EMBL" id="KAG2558578.1"/>
    </source>
</evidence>
<evidence type="ECO:0000313" key="3">
    <source>
        <dbReference type="Proteomes" id="UP000823388"/>
    </source>
</evidence>
<name>A0A8T0PC87_PANVG</name>
<sequence>MKPKISDFGLAKIFDDDQTRHATSRIIGTLGYMSPEYAMRGHYSTKLDVFSFGVLVLEIVTGRRNNYALNTLHSQDIFCLVWKHWVEGTIAEITDTSLGRHYPMAEVLKCINIGLLCVQQNPTDRPSMSVIVAMLGSDTVSLEAPYRPAYVDRSRSYSETAERVKEELCSEPQTSITELTPSGGRLCAGRSWYEKLSAAKGWIRSQNATWWSTDAVKVKRKVCANGSKTVKDEYEWA</sequence>
<protein>
    <recommendedName>
        <fullName evidence="1">Protein kinase domain-containing protein</fullName>
    </recommendedName>
</protein>
<dbReference type="SUPFAM" id="SSF56112">
    <property type="entry name" value="Protein kinase-like (PK-like)"/>
    <property type="match status" value="1"/>
</dbReference>
<evidence type="ECO:0000259" key="1">
    <source>
        <dbReference type="PROSITE" id="PS50011"/>
    </source>
</evidence>
<dbReference type="PANTHER" id="PTHR27006:SF606">
    <property type="entry name" value="INTERLEUKIN-1 RECEPTOR-ASSOCIATED KINASE 4"/>
    <property type="match status" value="1"/>
</dbReference>
<dbReference type="EMBL" id="CM029052">
    <property type="protein sequence ID" value="KAG2558578.1"/>
    <property type="molecule type" value="Genomic_DNA"/>
</dbReference>
<dbReference type="InterPro" id="IPR000719">
    <property type="entry name" value="Prot_kinase_dom"/>
</dbReference>
<organism evidence="2 3">
    <name type="scientific">Panicum virgatum</name>
    <name type="common">Blackwell switchgrass</name>
    <dbReference type="NCBI Taxonomy" id="38727"/>
    <lineage>
        <taxon>Eukaryota</taxon>
        <taxon>Viridiplantae</taxon>
        <taxon>Streptophyta</taxon>
        <taxon>Embryophyta</taxon>
        <taxon>Tracheophyta</taxon>
        <taxon>Spermatophyta</taxon>
        <taxon>Magnoliopsida</taxon>
        <taxon>Liliopsida</taxon>
        <taxon>Poales</taxon>
        <taxon>Poaceae</taxon>
        <taxon>PACMAD clade</taxon>
        <taxon>Panicoideae</taxon>
        <taxon>Panicodae</taxon>
        <taxon>Paniceae</taxon>
        <taxon>Panicinae</taxon>
        <taxon>Panicum</taxon>
        <taxon>Panicum sect. Hiantes</taxon>
    </lineage>
</organism>
<dbReference type="InterPro" id="IPR011009">
    <property type="entry name" value="Kinase-like_dom_sf"/>
</dbReference>
<gene>
    <name evidence="2" type="ORF">PVAP13_8NG276200</name>
</gene>
<dbReference type="PANTHER" id="PTHR27006">
    <property type="entry name" value="PROMASTIGOTE SURFACE ANTIGEN PROTEIN PSA"/>
    <property type="match status" value="1"/>
</dbReference>
<reference evidence="2" key="1">
    <citation type="submission" date="2020-05" db="EMBL/GenBank/DDBJ databases">
        <title>WGS assembly of Panicum virgatum.</title>
        <authorList>
            <person name="Lovell J.T."/>
            <person name="Jenkins J."/>
            <person name="Shu S."/>
            <person name="Juenger T.E."/>
            <person name="Schmutz J."/>
        </authorList>
    </citation>
    <scope>NUCLEOTIDE SEQUENCE</scope>
    <source>
        <strain evidence="2">AP13</strain>
    </source>
</reference>
<keyword evidence="3" id="KW-1185">Reference proteome</keyword>
<accession>A0A8T0PC87</accession>
<comment type="caution">
    <text evidence="2">The sequence shown here is derived from an EMBL/GenBank/DDBJ whole genome shotgun (WGS) entry which is preliminary data.</text>
</comment>
<feature type="domain" description="Protein kinase" evidence="1">
    <location>
        <begin position="1"/>
        <end position="140"/>
    </location>
</feature>
<dbReference type="Proteomes" id="UP000823388">
    <property type="component" value="Chromosome 8N"/>
</dbReference>
<proteinExistence type="predicted"/>
<dbReference type="GO" id="GO:0004672">
    <property type="term" value="F:protein kinase activity"/>
    <property type="evidence" value="ECO:0007669"/>
    <property type="project" value="InterPro"/>
</dbReference>
<dbReference type="Gene3D" id="1.10.510.10">
    <property type="entry name" value="Transferase(Phosphotransferase) domain 1"/>
    <property type="match status" value="1"/>
</dbReference>
<dbReference type="Pfam" id="PF00069">
    <property type="entry name" value="Pkinase"/>
    <property type="match status" value="1"/>
</dbReference>